<dbReference type="RefSeq" id="WP_123211733.1">
    <property type="nucleotide sequence ID" value="NZ_RJVO01000004.1"/>
</dbReference>
<accession>A0A3N0V9H5</accession>
<evidence type="ECO:0008006" key="4">
    <source>
        <dbReference type="Google" id="ProtNLM"/>
    </source>
</evidence>
<keyword evidence="1" id="KW-0472">Membrane</keyword>
<dbReference type="Proteomes" id="UP000282106">
    <property type="component" value="Unassembled WGS sequence"/>
</dbReference>
<keyword evidence="1" id="KW-1133">Transmembrane helix</keyword>
<sequence length="60" mass="6590">MNAYHVLEVLIVLAILAWSGRVVWRKLGPQLRTALRGRGTDKAGCEGCNNCAPDPEKKGR</sequence>
<evidence type="ECO:0000313" key="3">
    <source>
        <dbReference type="Proteomes" id="UP000282106"/>
    </source>
</evidence>
<evidence type="ECO:0000256" key="1">
    <source>
        <dbReference type="SAM" id="Phobius"/>
    </source>
</evidence>
<organism evidence="2 3">
    <name type="scientific">Stagnimonas aquatica</name>
    <dbReference type="NCBI Taxonomy" id="2689987"/>
    <lineage>
        <taxon>Bacteria</taxon>
        <taxon>Pseudomonadati</taxon>
        <taxon>Pseudomonadota</taxon>
        <taxon>Gammaproteobacteria</taxon>
        <taxon>Nevskiales</taxon>
        <taxon>Nevskiaceae</taxon>
        <taxon>Stagnimonas</taxon>
    </lineage>
</organism>
<name>A0A3N0V9H5_9GAMM</name>
<keyword evidence="1" id="KW-0812">Transmembrane</keyword>
<comment type="caution">
    <text evidence="2">The sequence shown here is derived from an EMBL/GenBank/DDBJ whole genome shotgun (WGS) entry which is preliminary data.</text>
</comment>
<protein>
    <recommendedName>
        <fullName evidence="4">FeoB-associated Cys-rich membrane protein</fullName>
    </recommendedName>
</protein>
<evidence type="ECO:0000313" key="2">
    <source>
        <dbReference type="EMBL" id="ROH89436.1"/>
    </source>
</evidence>
<proteinExistence type="predicted"/>
<reference evidence="2 3" key="1">
    <citation type="submission" date="2018-10" db="EMBL/GenBank/DDBJ databases">
        <authorList>
            <person name="Chen W.-M."/>
        </authorList>
    </citation>
    <scope>NUCLEOTIDE SEQUENCE [LARGE SCALE GENOMIC DNA]</scope>
    <source>
        <strain evidence="2 3">THS-13</strain>
    </source>
</reference>
<feature type="transmembrane region" description="Helical" evidence="1">
    <location>
        <begin position="6"/>
        <end position="24"/>
    </location>
</feature>
<dbReference type="AlphaFoldDB" id="A0A3N0V9H5"/>
<dbReference type="EMBL" id="RJVO01000004">
    <property type="protein sequence ID" value="ROH89436.1"/>
    <property type="molecule type" value="Genomic_DNA"/>
</dbReference>
<dbReference type="InParanoid" id="A0A3N0V9H5"/>
<keyword evidence="3" id="KW-1185">Reference proteome</keyword>
<gene>
    <name evidence="2" type="ORF">ED208_09850</name>
</gene>